<sequence length="452" mass="47540">MALSRTDEAPAALAAFVRGSERRAWLFLWLHSGRTEAAGSALAAAIRAFAGQAARAPMAHWPGRFWRLVAATPLEGTGQWPDGLEWLAGLAPGPRRALLLRLAAGLDEASAADALDLAVETYRQWLGQACPRDAAGGADAAAWQRMAQAVQQAGRELPPRRLLRIAELREAALAGAGPPSGRAAAPPGPSRPTASPDRRWRWALLVASACAAALAATWWERMPGAGPAEAPVTQAEPEEPGIHDPGPILVEPLPEAPGAASIADPGAGRSPTAVATLADPVVDALELLSWYVAGAPAPRIERDAGQAVPAMDIDPPGAAGAAARRAAWQGLDPSEQARLREAAVALEALPEAERAALQARFGALDEVERRGWRLGPALGADYAALHPLLGYVAADEREPLLAALKAMTPAQRARLAELARLAPPSARDRLRRELLARPAAQWDAWLERQGGH</sequence>
<keyword evidence="3" id="KW-1185">Reference proteome</keyword>
<evidence type="ECO:0000256" key="1">
    <source>
        <dbReference type="SAM" id="MobiDB-lite"/>
    </source>
</evidence>
<proteinExistence type="predicted"/>
<dbReference type="Proteomes" id="UP000462066">
    <property type="component" value="Unassembled WGS sequence"/>
</dbReference>
<dbReference type="EMBL" id="MWIP01000003">
    <property type="protein sequence ID" value="KAF1687136.1"/>
    <property type="molecule type" value="Genomic_DNA"/>
</dbReference>
<feature type="region of interest" description="Disordered" evidence="1">
    <location>
        <begin position="174"/>
        <end position="196"/>
    </location>
</feature>
<organism evidence="2 3">
    <name type="scientific">Pseudoxanthomonas broegbernensis</name>
    <dbReference type="NCBI Taxonomy" id="83619"/>
    <lineage>
        <taxon>Bacteria</taxon>
        <taxon>Pseudomonadati</taxon>
        <taxon>Pseudomonadota</taxon>
        <taxon>Gammaproteobacteria</taxon>
        <taxon>Lysobacterales</taxon>
        <taxon>Lysobacteraceae</taxon>
        <taxon>Pseudoxanthomonas</taxon>
    </lineage>
</organism>
<gene>
    <name evidence="2" type="ORF">B1992_03865</name>
</gene>
<evidence type="ECO:0000313" key="2">
    <source>
        <dbReference type="EMBL" id="KAF1687136.1"/>
    </source>
</evidence>
<accession>A0A7V8GNG6</accession>
<name>A0A7V8GNG6_9GAMM</name>
<protein>
    <recommendedName>
        <fullName evidence="4">DUF3106 domain-containing protein</fullName>
    </recommendedName>
</protein>
<feature type="region of interest" description="Disordered" evidence="1">
    <location>
        <begin position="225"/>
        <end position="269"/>
    </location>
</feature>
<evidence type="ECO:0008006" key="4">
    <source>
        <dbReference type="Google" id="ProtNLM"/>
    </source>
</evidence>
<evidence type="ECO:0000313" key="3">
    <source>
        <dbReference type="Proteomes" id="UP000462066"/>
    </source>
</evidence>
<feature type="compositionally biased region" description="Low complexity" evidence="1">
    <location>
        <begin position="174"/>
        <end position="195"/>
    </location>
</feature>
<reference evidence="2 3" key="1">
    <citation type="submission" date="2017-10" db="EMBL/GenBank/DDBJ databases">
        <title>Whole genome sequencing of Pseudoxanthomonas broegbernensis DSM 12573(T).</title>
        <authorList>
            <person name="Kumar S."/>
            <person name="Bansal K."/>
            <person name="Kaur A."/>
            <person name="Patil P."/>
            <person name="Sharma S."/>
            <person name="Patil P.B."/>
        </authorList>
    </citation>
    <scope>NUCLEOTIDE SEQUENCE [LARGE SCALE GENOMIC DNA]</scope>
    <source>
        <strain evidence="2 3">DSM 12573</strain>
    </source>
</reference>
<dbReference type="AlphaFoldDB" id="A0A7V8GNG6"/>
<comment type="caution">
    <text evidence="2">The sequence shown here is derived from an EMBL/GenBank/DDBJ whole genome shotgun (WGS) entry which is preliminary data.</text>
</comment>